<dbReference type="SUPFAM" id="SSF46785">
    <property type="entry name" value="Winged helix' DNA-binding domain"/>
    <property type="match status" value="1"/>
</dbReference>
<sequence length="353" mass="38123">MTRSHGHDLDARARRLLRTLIAQYLANGEPVGSRTLSRSSGLDVSPATIRNIMADLEDAGLVASPHTSAGRVPTPRGLRLFVDSLIELQPLPREEMARLKRELPPGPTTTRDLLGNVSALLSAMTHFAGVVTVPRQGDFPLRHIDFVPLPESRVLVILVFSDNQVQNRIVQLAKPLDGRELEQAANYLNTHFAGLRVDDIRAHLLRELREAGSELNRLVASATELAAASFAPQGGGEDVLVSGQTNLMSYAELADLDRLRELFEAFQKKSELLQLMEVCARAPGVRLFIGEESGFAALDGCSVVTASYGVQGRVLGAVGVIGPTRMAYDRVIPVVQATAGLLSDALNRVATSL</sequence>
<dbReference type="InterPro" id="IPR002571">
    <property type="entry name" value="HrcA"/>
</dbReference>
<dbReference type="InterPro" id="IPR023120">
    <property type="entry name" value="WHTH_transcript_rep_HrcA_IDD"/>
</dbReference>
<name>A0ABU8JEW4_9GAMM</name>
<evidence type="ECO:0000313" key="7">
    <source>
        <dbReference type="EMBL" id="MEI7038121.1"/>
    </source>
</evidence>
<evidence type="ECO:0000259" key="6">
    <source>
        <dbReference type="Pfam" id="PF01628"/>
    </source>
</evidence>
<dbReference type="PANTHER" id="PTHR34824">
    <property type="entry name" value="HEAT-INDUCIBLE TRANSCRIPTION REPRESSOR HRCA"/>
    <property type="match status" value="1"/>
</dbReference>
<reference evidence="7 8" key="1">
    <citation type="journal article" date="2014" name="Int. J. Syst. Evol. Microbiol.">
        <title>Fulvimonas yonginensis sp. nov., isolated from greenhouse soil, and emended description of the genus Fulvimonas.</title>
        <authorList>
            <person name="Ahn J.H."/>
            <person name="Kim S.J."/>
            <person name="Weon H.Y."/>
            <person name="Hong S.B."/>
            <person name="Seok S.J."/>
            <person name="Kwon S.W."/>
        </authorList>
    </citation>
    <scope>NUCLEOTIDE SEQUENCE [LARGE SCALE GENOMIC DNA]</scope>
    <source>
        <strain evidence="7 8">KACC 16952</strain>
    </source>
</reference>
<dbReference type="PIRSF" id="PIRSF005485">
    <property type="entry name" value="HrcA"/>
    <property type="match status" value="1"/>
</dbReference>
<dbReference type="HAMAP" id="MF_00081">
    <property type="entry name" value="HrcA"/>
    <property type="match status" value="1"/>
</dbReference>
<comment type="function">
    <text evidence="5">Negative regulator of class I heat shock genes (grpE-dnaK-dnaJ and groELS operons). Prevents heat-shock induction of these operons.</text>
</comment>
<evidence type="ECO:0000256" key="4">
    <source>
        <dbReference type="ARBA" id="ARBA00023163"/>
    </source>
</evidence>
<dbReference type="InterPro" id="IPR036390">
    <property type="entry name" value="WH_DNA-bd_sf"/>
</dbReference>
<protein>
    <recommendedName>
        <fullName evidence="5">Heat-inducible transcription repressor HrcA</fullName>
    </recommendedName>
</protein>
<evidence type="ECO:0000256" key="1">
    <source>
        <dbReference type="ARBA" id="ARBA00022491"/>
    </source>
</evidence>
<dbReference type="InterPro" id="IPR029016">
    <property type="entry name" value="GAF-like_dom_sf"/>
</dbReference>
<keyword evidence="2 5" id="KW-0805">Transcription regulation</keyword>
<accession>A0ABU8JEW4</accession>
<keyword evidence="4 5" id="KW-0804">Transcription</keyword>
<dbReference type="SUPFAM" id="SSF55781">
    <property type="entry name" value="GAF domain-like"/>
    <property type="match status" value="1"/>
</dbReference>
<dbReference type="Gene3D" id="3.30.450.40">
    <property type="match status" value="1"/>
</dbReference>
<keyword evidence="3 5" id="KW-0346">Stress response</keyword>
<evidence type="ECO:0000313" key="8">
    <source>
        <dbReference type="Proteomes" id="UP001381174"/>
    </source>
</evidence>
<dbReference type="RefSeq" id="WP_336808763.1">
    <property type="nucleotide sequence ID" value="NZ_JBBBNY010000015.1"/>
</dbReference>
<evidence type="ECO:0000256" key="2">
    <source>
        <dbReference type="ARBA" id="ARBA00023015"/>
    </source>
</evidence>
<dbReference type="EMBL" id="JBBBNY010000015">
    <property type="protein sequence ID" value="MEI7038121.1"/>
    <property type="molecule type" value="Genomic_DNA"/>
</dbReference>
<comment type="similarity">
    <text evidence="5">Belongs to the HrcA family.</text>
</comment>
<evidence type="ECO:0000256" key="3">
    <source>
        <dbReference type="ARBA" id="ARBA00023016"/>
    </source>
</evidence>
<dbReference type="NCBIfam" id="TIGR00331">
    <property type="entry name" value="hrcA"/>
    <property type="match status" value="1"/>
</dbReference>
<dbReference type="Proteomes" id="UP001381174">
    <property type="component" value="Unassembled WGS sequence"/>
</dbReference>
<dbReference type="InterPro" id="IPR021153">
    <property type="entry name" value="HrcA_C"/>
</dbReference>
<dbReference type="Gene3D" id="1.10.10.10">
    <property type="entry name" value="Winged helix-like DNA-binding domain superfamily/Winged helix DNA-binding domain"/>
    <property type="match status" value="1"/>
</dbReference>
<keyword evidence="1 5" id="KW-0678">Repressor</keyword>
<feature type="domain" description="Heat-inducible transcription repressor HrcA C-terminal" evidence="6">
    <location>
        <begin position="112"/>
        <end position="332"/>
    </location>
</feature>
<dbReference type="PANTHER" id="PTHR34824:SF1">
    <property type="entry name" value="HEAT-INDUCIBLE TRANSCRIPTION REPRESSOR HRCA"/>
    <property type="match status" value="1"/>
</dbReference>
<keyword evidence="8" id="KW-1185">Reference proteome</keyword>
<proteinExistence type="inferred from homology"/>
<organism evidence="7 8">
    <name type="scientific">Fulvimonas yonginensis</name>
    <dbReference type="NCBI Taxonomy" id="1495200"/>
    <lineage>
        <taxon>Bacteria</taxon>
        <taxon>Pseudomonadati</taxon>
        <taxon>Pseudomonadota</taxon>
        <taxon>Gammaproteobacteria</taxon>
        <taxon>Lysobacterales</taxon>
        <taxon>Rhodanobacteraceae</taxon>
        <taxon>Fulvimonas</taxon>
    </lineage>
</organism>
<evidence type="ECO:0000256" key="5">
    <source>
        <dbReference type="HAMAP-Rule" id="MF_00081"/>
    </source>
</evidence>
<dbReference type="InterPro" id="IPR036388">
    <property type="entry name" value="WH-like_DNA-bd_sf"/>
</dbReference>
<dbReference type="Pfam" id="PF01628">
    <property type="entry name" value="HrcA"/>
    <property type="match status" value="1"/>
</dbReference>
<dbReference type="Gene3D" id="3.30.390.60">
    <property type="entry name" value="Heat-inducible transcription repressor hrca homolog, domain 3"/>
    <property type="match status" value="1"/>
</dbReference>
<gene>
    <name evidence="5 7" type="primary">hrcA</name>
    <name evidence="7" type="ORF">WAT24_15255</name>
</gene>
<comment type="caution">
    <text evidence="7">The sequence shown here is derived from an EMBL/GenBank/DDBJ whole genome shotgun (WGS) entry which is preliminary data.</text>
</comment>